<feature type="domain" description="J" evidence="2">
    <location>
        <begin position="203"/>
        <end position="264"/>
    </location>
</feature>
<gene>
    <name evidence="3" type="ORF">ISN44_As13g028780</name>
</gene>
<dbReference type="Pfam" id="PF00226">
    <property type="entry name" value="DnaJ"/>
    <property type="match status" value="1"/>
</dbReference>
<dbReference type="EMBL" id="JAEFBJ010000013">
    <property type="protein sequence ID" value="KAG7539210.1"/>
    <property type="molecule type" value="Genomic_DNA"/>
</dbReference>
<dbReference type="OrthoDB" id="10250354at2759"/>
<comment type="caution">
    <text evidence="3">The sequence shown here is derived from an EMBL/GenBank/DDBJ whole genome shotgun (WGS) entry which is preliminary data.</text>
</comment>
<evidence type="ECO:0000313" key="4">
    <source>
        <dbReference type="Proteomes" id="UP000694251"/>
    </source>
</evidence>
<dbReference type="InterPro" id="IPR001623">
    <property type="entry name" value="DnaJ_domain"/>
</dbReference>
<dbReference type="PROSITE" id="PS50076">
    <property type="entry name" value="DNAJ_2"/>
    <property type="match status" value="1"/>
</dbReference>
<accession>A0A8T1XXA4</accession>
<evidence type="ECO:0000259" key="2">
    <source>
        <dbReference type="PROSITE" id="PS50076"/>
    </source>
</evidence>
<feature type="region of interest" description="Disordered" evidence="1">
    <location>
        <begin position="107"/>
        <end position="137"/>
    </location>
</feature>
<dbReference type="CDD" id="cd06257">
    <property type="entry name" value="DnaJ"/>
    <property type="match status" value="1"/>
</dbReference>
<dbReference type="Proteomes" id="UP000694251">
    <property type="component" value="Chromosome 13"/>
</dbReference>
<protein>
    <submittedName>
        <fullName evidence="3">DnaJ domain</fullName>
    </submittedName>
</protein>
<name>A0A8T1XXA4_ARASU</name>
<reference evidence="3 4" key="1">
    <citation type="submission" date="2020-12" db="EMBL/GenBank/DDBJ databases">
        <title>Concerted genomic and epigenomic changes stabilize Arabidopsis allopolyploids.</title>
        <authorList>
            <person name="Chen Z."/>
        </authorList>
    </citation>
    <scope>NUCLEOTIDE SEQUENCE [LARGE SCALE GENOMIC DNA]</scope>
    <source>
        <strain evidence="3">As9502</strain>
        <tissue evidence="3">Leaf</tissue>
    </source>
</reference>
<dbReference type="AlphaFoldDB" id="A0A8T1XXA4"/>
<evidence type="ECO:0000256" key="1">
    <source>
        <dbReference type="SAM" id="MobiDB-lite"/>
    </source>
</evidence>
<keyword evidence="4" id="KW-1185">Reference proteome</keyword>
<evidence type="ECO:0000313" key="3">
    <source>
        <dbReference type="EMBL" id="KAG7539210.1"/>
    </source>
</evidence>
<organism evidence="3 4">
    <name type="scientific">Arabidopsis suecica</name>
    <name type="common">Swedish thale-cress</name>
    <name type="synonym">Cardaminopsis suecica</name>
    <dbReference type="NCBI Taxonomy" id="45249"/>
    <lineage>
        <taxon>Eukaryota</taxon>
        <taxon>Viridiplantae</taxon>
        <taxon>Streptophyta</taxon>
        <taxon>Embryophyta</taxon>
        <taxon>Tracheophyta</taxon>
        <taxon>Spermatophyta</taxon>
        <taxon>Magnoliopsida</taxon>
        <taxon>eudicotyledons</taxon>
        <taxon>Gunneridae</taxon>
        <taxon>Pentapetalae</taxon>
        <taxon>rosids</taxon>
        <taxon>malvids</taxon>
        <taxon>Brassicales</taxon>
        <taxon>Brassicaceae</taxon>
        <taxon>Camelineae</taxon>
        <taxon>Arabidopsis</taxon>
    </lineage>
</organism>
<dbReference type="PANTHER" id="PTHR45376">
    <property type="entry name" value="CHAPERONE DNAJ-DOMAIN SUPERFAMILY PROTEIN-RELATED"/>
    <property type="match status" value="1"/>
</dbReference>
<sequence length="264" mass="30300">MLIARWRSFSSLKISSILELSSSSTTHFALFHSTSVWSENSSKKFGSSGKVSEGKRASKNSIRFICTVKEKRSDAKKALHNLHFHTKGSRDFLQNEWHFGEPNREILDRHVKKKSPPGREKKLRDKKTKRWHRDGSLDGEFDTETTFADRKSQSHKAYSYSKDSKSSFEWRQGFSWTNQSQRSKNWDDESSCDEEPLIVESRSQRTVLGLPLIGPLKISDVKNAFRSAALKWHPDKHQGPSQEAAKEKFKLCLDAYKSLCSSLS</sequence>
<dbReference type="SMART" id="SM00271">
    <property type="entry name" value="DnaJ"/>
    <property type="match status" value="1"/>
</dbReference>
<proteinExistence type="predicted"/>
<dbReference type="PANTHER" id="PTHR45376:SF5">
    <property type="entry name" value="CHAPERONE DNAJ-DOMAIN SUPERFAMILY PROTEIN"/>
    <property type="match status" value="1"/>
</dbReference>